<dbReference type="Proteomes" id="UP000222768">
    <property type="component" value="Unassembled WGS sequence"/>
</dbReference>
<reference evidence="4" key="1">
    <citation type="submission" date="2017-09" db="EMBL/GenBank/DDBJ databases">
        <title>FDA dAtabase for Regulatory Grade micrObial Sequences (FDA-ARGOS): Supporting development and validation of Infectious Disease Dx tests.</title>
        <authorList>
            <person name="Minogue T."/>
            <person name="Wolcott M."/>
            <person name="Wasieloski L."/>
            <person name="Aguilar W."/>
            <person name="Moore D."/>
            <person name="Tallon L.J."/>
            <person name="Sadzewicz L."/>
            <person name="Ott S."/>
            <person name="Zhao X."/>
            <person name="Nagaraj S."/>
            <person name="Vavikolanu K."/>
            <person name="Aluvathingal J."/>
            <person name="Nadendla S."/>
            <person name="Sichtig H."/>
        </authorList>
    </citation>
    <scope>NUCLEOTIDE SEQUENCE</scope>
    <source>
        <strain evidence="4">FDAARGOS_404</strain>
    </source>
</reference>
<dbReference type="InterPro" id="IPR008136">
    <property type="entry name" value="CinA_C"/>
</dbReference>
<gene>
    <name evidence="4" type="ORF">CRX53_16960</name>
    <name evidence="2" type="ORF">OEZ79_16015</name>
    <name evidence="3" type="ORF">VOF76_06025</name>
</gene>
<evidence type="ECO:0000313" key="4">
    <source>
        <dbReference type="EMBL" id="PHH05525.1"/>
    </source>
</evidence>
<reference evidence="3 6" key="4">
    <citation type="submission" date="2024-01" db="EMBL/GenBank/DDBJ databases">
        <title>Comparative Genomics of Leclercia adecarboxylata Strains Isolated from Several Sources.</title>
        <authorList>
            <person name="Yescas-Zazueta V."/>
            <person name="Balbuena-Alonso M.G."/>
            <person name="Valencia D."/>
            <person name="Mendez-Pfeiffer P.A."/>
            <person name="Ballesteros-Monrreal M.G."/>
            <person name="Rocha-Gracia R.D.C."/>
            <person name="Barrios-Villa E."/>
        </authorList>
    </citation>
    <scope>NUCLEOTIDE SEQUENCE [LARGE SCALE GENOMIC DNA]</scope>
    <source>
        <strain evidence="3 6">33MEM</strain>
    </source>
</reference>
<evidence type="ECO:0000313" key="3">
    <source>
        <dbReference type="EMBL" id="MEC3935723.1"/>
    </source>
</evidence>
<dbReference type="Proteomes" id="UP001357437">
    <property type="component" value="Unassembled WGS sequence"/>
</dbReference>
<dbReference type="OrthoDB" id="9801454at2"/>
<dbReference type="Gene3D" id="3.90.950.20">
    <property type="entry name" value="CinA-like"/>
    <property type="match status" value="1"/>
</dbReference>
<keyword evidence="2" id="KW-0413">Isomerase</keyword>
<keyword evidence="6" id="KW-1185">Reference proteome</keyword>
<dbReference type="KEGG" id="lax:APT61_05330"/>
<evidence type="ECO:0000313" key="5">
    <source>
        <dbReference type="Proteomes" id="UP000222768"/>
    </source>
</evidence>
<dbReference type="EMBL" id="JAOURS010000017">
    <property type="protein sequence ID" value="MDC6639748.1"/>
    <property type="molecule type" value="Genomic_DNA"/>
</dbReference>
<dbReference type="SUPFAM" id="SSF142433">
    <property type="entry name" value="CinA-like"/>
    <property type="match status" value="1"/>
</dbReference>
<sequence length="174" mass="18673">MKENIWNQAKTTKELTRQVSTVLTDLGWLLTTAESCTGGNVASALCAEKDTASFFGTGVVTFNNEAKHKVLGVSNATLEKYTAVSSQTVGEMAEGALKLADADVSIAISGYAGPDGGEDGTPAGTVWFGWCFRGEVTTAVQHFTGECEDVIEKAVRYALSELLRQVPHWKKQLH</sequence>
<feature type="domain" description="CinA C-terminal" evidence="1">
    <location>
        <begin position="14"/>
        <end position="164"/>
    </location>
</feature>
<evidence type="ECO:0000259" key="1">
    <source>
        <dbReference type="Pfam" id="PF02464"/>
    </source>
</evidence>
<reference evidence="5" key="2">
    <citation type="submission" date="2017-09" db="EMBL/GenBank/DDBJ databases">
        <title>FDA dAtabase for Regulatory Grade micrObial Sequences (FDA-ARGOS): Supporting development and validation of Infectious Disease Dx tests.</title>
        <authorList>
            <person name="Minogue T."/>
            <person name="Wolcott M."/>
            <person name="Wasieloski L."/>
            <person name="Aguilar W."/>
            <person name="Moore D."/>
            <person name="Tallon L."/>
            <person name="Sadzewicz L."/>
            <person name="Ott S."/>
            <person name="Zhao X."/>
            <person name="Nagaraj S."/>
            <person name="Vavikolanu K."/>
            <person name="Aluvathingal J."/>
            <person name="Nadendla S."/>
            <person name="Sichtig H."/>
        </authorList>
    </citation>
    <scope>NUCLEOTIDE SEQUENCE [LARGE SCALE GENOMIC DNA]</scope>
    <source>
        <strain evidence="5">FDAARGOS_404</strain>
    </source>
</reference>
<name>A0A7H0FF64_9ENTR</name>
<proteinExistence type="predicted"/>
<dbReference type="Pfam" id="PF02464">
    <property type="entry name" value="CinA"/>
    <property type="match status" value="1"/>
</dbReference>
<dbReference type="RefSeq" id="WP_032613397.1">
    <property type="nucleotide sequence ID" value="NZ_CBCXZU010000012.1"/>
</dbReference>
<dbReference type="NCBIfam" id="NF002972">
    <property type="entry name" value="PRK03657.1"/>
    <property type="match status" value="1"/>
</dbReference>
<protein>
    <submittedName>
        <fullName evidence="2">2-oxo-tetronate isomerase</fullName>
    </submittedName>
    <submittedName>
        <fullName evidence="4">Competence protein ComA</fullName>
    </submittedName>
</protein>
<dbReference type="EMBL" id="JAYMCU010000007">
    <property type="protein sequence ID" value="MEC3935723.1"/>
    <property type="molecule type" value="Genomic_DNA"/>
</dbReference>
<dbReference type="InterPro" id="IPR036653">
    <property type="entry name" value="CinA-like_C"/>
</dbReference>
<dbReference type="EMBL" id="PDLK01000002">
    <property type="protein sequence ID" value="PHH05525.1"/>
    <property type="molecule type" value="Genomic_DNA"/>
</dbReference>
<reference evidence="2" key="3">
    <citation type="journal article" date="2023" name="Genes Genomics">
        <title>Genomic insights of Leclercia adecarboxylata strains linked to an outbreak in public hospitals in Mexico.</title>
        <authorList>
            <person name="Barrios-Villa E."/>
            <person name="Pacheco-Flores B."/>
            <person name="Lozano-Zarain P."/>
            <person name="Del Campo-Ortega R."/>
            <person name="de Jesus Ascencio-Montiel I."/>
            <person name="Gonzalez-Leon M."/>
            <person name="Camorlinga-Ponce M."/>
            <person name="Gaytan Cervantes F.J."/>
            <person name="Gonzalez Torres C."/>
            <person name="Aguilar E."/>
            <person name="Gonzalez Ibarra J."/>
            <person name="Torres Lopez F.J."/>
            <person name="Rosas-Vargas H."/>
            <person name="Gonzalez-Bonilla C.R."/>
            <person name="Del Carmen Rocha-Gracia R."/>
        </authorList>
    </citation>
    <scope>NUCLEOTIDE SEQUENCE</scope>
    <source>
        <strain evidence="2">Lac40</strain>
    </source>
</reference>
<dbReference type="GO" id="GO:0016853">
    <property type="term" value="F:isomerase activity"/>
    <property type="evidence" value="ECO:0007669"/>
    <property type="project" value="UniProtKB-KW"/>
</dbReference>
<comment type="caution">
    <text evidence="4">The sequence shown here is derived from an EMBL/GenBank/DDBJ whole genome shotgun (WGS) entry which is preliminary data.</text>
</comment>
<organism evidence="4 5">
    <name type="scientific">Leclercia adecarboxylata</name>
    <dbReference type="NCBI Taxonomy" id="83655"/>
    <lineage>
        <taxon>Bacteria</taxon>
        <taxon>Pseudomonadati</taxon>
        <taxon>Pseudomonadota</taxon>
        <taxon>Gammaproteobacteria</taxon>
        <taxon>Enterobacterales</taxon>
        <taxon>Enterobacteriaceae</taxon>
        <taxon>Leclercia</taxon>
    </lineage>
</organism>
<dbReference type="AlphaFoldDB" id="A0A7H0FF64"/>
<dbReference type="GeneID" id="30331309"/>
<dbReference type="NCBIfam" id="TIGR00199">
    <property type="entry name" value="PncC_domain"/>
    <property type="match status" value="1"/>
</dbReference>
<evidence type="ECO:0000313" key="2">
    <source>
        <dbReference type="EMBL" id="MDC6639748.1"/>
    </source>
</evidence>
<evidence type="ECO:0000313" key="6">
    <source>
        <dbReference type="Proteomes" id="UP001357437"/>
    </source>
</evidence>
<accession>A0A7H0FF64</accession>
<dbReference type="Proteomes" id="UP001149314">
    <property type="component" value="Unassembled WGS sequence"/>
</dbReference>